<dbReference type="InterPro" id="IPR050980">
    <property type="entry name" value="2C_sensor_his_kinase"/>
</dbReference>
<sequence length="621" mass="66223">MPRWRTTFARLRRRIPVSLGAKLVAILTGVALLGAGAVTLLLALVITPGFDQLEQAAVEGHVERTRAALTEYASKVEASVRDYGDWSESYDYMGAPNKAFEEDSFATSAMINLGVNGMAYVTPQGKVVIARWLDIDSGRDVPAMRSRMLEAIGRIDLATALAGDNSASFYVRLGDQIAAIGIAQVRRTDGTGEPRGHVVMARLLSSKQLSTLLQVKAALDVPHPVPDATVTRHEYSQMVAVPILGPGGVPVASATYSVSRDLSALGRNMLLFAVGGTVLLLLVVMAVLSLMIARLVLRPLHRVERHMGLVRSSGDLLPLTEKSRRDEIGSLVNSFNGMLSQLKDLREQVEAQSFKLGQSESAVAVMHNVRNALNPVSTVLSQGLAPVPVADRALVDRALAELADPEIPAVRRQKLAAFLAAAFASEAGAREERDGQMAIGRDALQNVLEIIGRQQEQAHERPPLDPCDVTDIVARNATIARYSGGSSIAFHFPSRAHWAIANRVLLSQVIGNLFANAAEAIAATGHESGSISVTIREHDGKVEIAIRDDGEGFDPEIAAKLFQRGFSTRESKMGGLGLHWCANSMIAMGGSLALRSDGRGTGARAVLTLQAADAAKAGIAA</sequence>
<dbReference type="PROSITE" id="PS50885">
    <property type="entry name" value="HAMP"/>
    <property type="match status" value="1"/>
</dbReference>
<dbReference type="PANTHER" id="PTHR44936">
    <property type="entry name" value="SENSOR PROTEIN CREC"/>
    <property type="match status" value="1"/>
</dbReference>
<dbReference type="GeneID" id="44134112"/>
<dbReference type="SMART" id="SM00304">
    <property type="entry name" value="HAMP"/>
    <property type="match status" value="1"/>
</dbReference>
<dbReference type="Pfam" id="PF05228">
    <property type="entry name" value="CHASE4"/>
    <property type="match status" value="1"/>
</dbReference>
<feature type="transmembrane region" description="Helical" evidence="9">
    <location>
        <begin position="269"/>
        <end position="297"/>
    </location>
</feature>
<evidence type="ECO:0000313" key="15">
    <source>
        <dbReference type="Proteomes" id="UP000286681"/>
    </source>
</evidence>
<feature type="domain" description="Histidine kinase" evidence="10">
    <location>
        <begin position="501"/>
        <end position="613"/>
    </location>
</feature>
<evidence type="ECO:0000259" key="11">
    <source>
        <dbReference type="PROSITE" id="PS50885"/>
    </source>
</evidence>
<feature type="domain" description="HAMP" evidence="11">
    <location>
        <begin position="294"/>
        <end position="347"/>
    </location>
</feature>
<keyword evidence="4" id="KW-0597">Phosphoprotein</keyword>
<dbReference type="GO" id="GO:0004673">
    <property type="term" value="F:protein histidine kinase activity"/>
    <property type="evidence" value="ECO:0007669"/>
    <property type="project" value="UniProtKB-EC"/>
</dbReference>
<evidence type="ECO:0000256" key="7">
    <source>
        <dbReference type="ARBA" id="ARBA00022777"/>
    </source>
</evidence>
<dbReference type="InterPro" id="IPR003660">
    <property type="entry name" value="HAMP_dom"/>
</dbReference>
<evidence type="ECO:0000256" key="1">
    <source>
        <dbReference type="ARBA" id="ARBA00000085"/>
    </source>
</evidence>
<evidence type="ECO:0000256" key="6">
    <source>
        <dbReference type="ARBA" id="ARBA00022741"/>
    </source>
</evidence>
<dbReference type="SUPFAM" id="SSF158472">
    <property type="entry name" value="HAMP domain-like"/>
    <property type="match status" value="1"/>
</dbReference>
<evidence type="ECO:0000259" key="10">
    <source>
        <dbReference type="PROSITE" id="PS50109"/>
    </source>
</evidence>
<reference evidence="12" key="1">
    <citation type="submission" date="2016-12" db="EMBL/GenBank/DDBJ databases">
        <title>Whole genome sequencing of Sphingomonas koreensis.</title>
        <authorList>
            <person name="Conlan S."/>
            <person name="Thomas P.J."/>
            <person name="Mullikin J."/>
            <person name="Palmore T.N."/>
            <person name="Frank K.M."/>
            <person name="Segre J.A."/>
        </authorList>
    </citation>
    <scope>NUCLEOTIDE SEQUENCE</scope>
    <source>
        <strain evidence="12">ABOJV</strain>
    </source>
</reference>
<dbReference type="EMBL" id="QQWO01000003">
    <property type="protein sequence ID" value="RSV06225.1"/>
    <property type="molecule type" value="Genomic_DNA"/>
</dbReference>
<evidence type="ECO:0000256" key="8">
    <source>
        <dbReference type="ARBA" id="ARBA00022840"/>
    </source>
</evidence>
<evidence type="ECO:0000256" key="2">
    <source>
        <dbReference type="ARBA" id="ARBA00004370"/>
    </source>
</evidence>
<evidence type="ECO:0000256" key="4">
    <source>
        <dbReference type="ARBA" id="ARBA00022553"/>
    </source>
</evidence>
<dbReference type="InterPro" id="IPR007892">
    <property type="entry name" value="CHASE4"/>
</dbReference>
<dbReference type="KEGG" id="skr:BRX40_16240"/>
<keyword evidence="14" id="KW-1185">Reference proteome</keyword>
<reference evidence="14" key="2">
    <citation type="submission" date="2016-12" db="EMBL/GenBank/DDBJ databases">
        <title>Whole genome sequencing of Sphingomonas sp. ABOJV.</title>
        <authorList>
            <person name="Conlan S."/>
            <person name="Thomas P.J."/>
            <person name="Mullikin J."/>
            <person name="Palmore T.N."/>
            <person name="Frank K.M."/>
            <person name="Segre J.A."/>
        </authorList>
    </citation>
    <scope>NUCLEOTIDE SEQUENCE [LARGE SCALE GENOMIC DNA]</scope>
    <source>
        <strain evidence="14">ABOJV</strain>
    </source>
</reference>
<dbReference type="CDD" id="cd06225">
    <property type="entry name" value="HAMP"/>
    <property type="match status" value="1"/>
</dbReference>
<dbReference type="SMART" id="SM00387">
    <property type="entry name" value="HATPase_c"/>
    <property type="match status" value="1"/>
</dbReference>
<dbReference type="Pfam" id="PF00672">
    <property type="entry name" value="HAMP"/>
    <property type="match status" value="1"/>
</dbReference>
<keyword evidence="5" id="KW-0808">Transferase</keyword>
<dbReference type="InterPro" id="IPR036890">
    <property type="entry name" value="HATPase_C_sf"/>
</dbReference>
<evidence type="ECO:0000256" key="9">
    <source>
        <dbReference type="SAM" id="Phobius"/>
    </source>
</evidence>
<gene>
    <name evidence="12" type="ORF">BRX40_16240</name>
    <name evidence="13" type="ORF">CA257_04770</name>
</gene>
<protein>
    <recommendedName>
        <fullName evidence="3">histidine kinase</fullName>
        <ecNumber evidence="3">2.7.13.3</ecNumber>
    </recommendedName>
</protein>
<evidence type="ECO:0000313" key="14">
    <source>
        <dbReference type="Proteomes" id="UP000185161"/>
    </source>
</evidence>
<comment type="catalytic activity">
    <reaction evidence="1">
        <text>ATP + protein L-histidine = ADP + protein N-phospho-L-histidine.</text>
        <dbReference type="EC" id="2.7.13.3"/>
    </reaction>
</comment>
<dbReference type="SUPFAM" id="SSF55874">
    <property type="entry name" value="ATPase domain of HSP90 chaperone/DNA topoisomerase II/histidine kinase"/>
    <property type="match status" value="1"/>
</dbReference>
<dbReference type="InterPro" id="IPR005467">
    <property type="entry name" value="His_kinase_dom"/>
</dbReference>
<keyword evidence="7 12" id="KW-0418">Kinase</keyword>
<dbReference type="Gene3D" id="6.10.340.10">
    <property type="match status" value="1"/>
</dbReference>
<reference evidence="13 15" key="3">
    <citation type="submission" date="2018-07" db="EMBL/GenBank/DDBJ databases">
        <title>Genomic and Epidemiologic Investigation of an Indolent Hospital Outbreak.</title>
        <authorList>
            <person name="Johnson R.C."/>
            <person name="Deming C."/>
            <person name="Conlan S."/>
            <person name="Zellmer C.J."/>
            <person name="Michelin A.V."/>
            <person name="Lee-Lin S."/>
            <person name="Thomas P.J."/>
            <person name="Park M."/>
            <person name="Weingarten R.A."/>
            <person name="Less J."/>
            <person name="Dekker J.P."/>
            <person name="Frank K.M."/>
            <person name="Musser K.A."/>
            <person name="Mcquiston J.R."/>
            <person name="Henderson D.K."/>
            <person name="Lau A.F."/>
            <person name="Palmore T.N."/>
            <person name="Segre J.A."/>
        </authorList>
    </citation>
    <scope>NUCLEOTIDE SEQUENCE [LARGE SCALE GENOMIC DNA]</scope>
    <source>
        <strain evidence="13 15">SK-NIH.Env10_0317</strain>
    </source>
</reference>
<name>A0A1L6JCW5_9SPHN</name>
<dbReference type="Proteomes" id="UP000286681">
    <property type="component" value="Unassembled WGS sequence"/>
</dbReference>
<keyword evidence="9" id="KW-0812">Transmembrane</keyword>
<dbReference type="Gene3D" id="3.30.565.10">
    <property type="entry name" value="Histidine kinase-like ATPase, C-terminal domain"/>
    <property type="match status" value="1"/>
</dbReference>
<evidence type="ECO:0000313" key="13">
    <source>
        <dbReference type="EMBL" id="RSV06225.1"/>
    </source>
</evidence>
<dbReference type="PANTHER" id="PTHR44936:SF10">
    <property type="entry name" value="SENSOR PROTEIN RSTB"/>
    <property type="match status" value="1"/>
</dbReference>
<feature type="transmembrane region" description="Helical" evidence="9">
    <location>
        <begin position="21"/>
        <end position="46"/>
    </location>
</feature>
<accession>A0A1L6JCW5</accession>
<evidence type="ECO:0000256" key="3">
    <source>
        <dbReference type="ARBA" id="ARBA00012438"/>
    </source>
</evidence>
<dbReference type="AlphaFoldDB" id="A0A1L6JCW5"/>
<dbReference type="Pfam" id="PF02518">
    <property type="entry name" value="HATPase_c"/>
    <property type="match status" value="1"/>
</dbReference>
<dbReference type="RefSeq" id="WP_075152309.1">
    <property type="nucleotide sequence ID" value="NZ_CP018820.1"/>
</dbReference>
<organism evidence="12 14">
    <name type="scientific">Sphingomonas koreensis</name>
    <dbReference type="NCBI Taxonomy" id="93064"/>
    <lineage>
        <taxon>Bacteria</taxon>
        <taxon>Pseudomonadati</taxon>
        <taxon>Pseudomonadota</taxon>
        <taxon>Alphaproteobacteria</taxon>
        <taxon>Sphingomonadales</taxon>
        <taxon>Sphingomonadaceae</taxon>
        <taxon>Sphingomonas</taxon>
    </lineage>
</organism>
<keyword evidence="8" id="KW-0067">ATP-binding</keyword>
<dbReference type="EC" id="2.7.13.3" evidence="3"/>
<dbReference type="STRING" id="93064.BRX40_16240"/>
<dbReference type="GO" id="GO:0005524">
    <property type="term" value="F:ATP binding"/>
    <property type="evidence" value="ECO:0007669"/>
    <property type="project" value="UniProtKB-KW"/>
</dbReference>
<keyword evidence="6" id="KW-0547">Nucleotide-binding</keyword>
<dbReference type="PROSITE" id="PS50109">
    <property type="entry name" value="HIS_KIN"/>
    <property type="match status" value="1"/>
</dbReference>
<keyword evidence="9" id="KW-0472">Membrane</keyword>
<comment type="subcellular location">
    <subcellularLocation>
        <location evidence="2">Membrane</location>
    </subcellularLocation>
</comment>
<evidence type="ECO:0000256" key="5">
    <source>
        <dbReference type="ARBA" id="ARBA00022679"/>
    </source>
</evidence>
<dbReference type="GO" id="GO:0016020">
    <property type="term" value="C:membrane"/>
    <property type="evidence" value="ECO:0007669"/>
    <property type="project" value="UniProtKB-SubCell"/>
</dbReference>
<keyword evidence="9" id="KW-1133">Transmembrane helix</keyword>
<dbReference type="EMBL" id="CP018820">
    <property type="protein sequence ID" value="APR53762.1"/>
    <property type="molecule type" value="Genomic_DNA"/>
</dbReference>
<evidence type="ECO:0000313" key="12">
    <source>
        <dbReference type="EMBL" id="APR53762.1"/>
    </source>
</evidence>
<proteinExistence type="predicted"/>
<dbReference type="Proteomes" id="UP000185161">
    <property type="component" value="Chromosome"/>
</dbReference>
<dbReference type="GO" id="GO:0007165">
    <property type="term" value="P:signal transduction"/>
    <property type="evidence" value="ECO:0007669"/>
    <property type="project" value="InterPro"/>
</dbReference>
<dbReference type="InterPro" id="IPR003594">
    <property type="entry name" value="HATPase_dom"/>
</dbReference>
<dbReference type="OrthoDB" id="7904633at2"/>